<dbReference type="RefSeq" id="WP_316662204.1">
    <property type="nucleotide sequence ID" value="NZ_JAWHTF010000004.1"/>
</dbReference>
<reference evidence="2 3" key="1">
    <citation type="submission" date="2023-10" db="EMBL/GenBank/DDBJ databases">
        <title>Marimonas sp. nov. isolated from tidal mud flat.</title>
        <authorList>
            <person name="Jaincy N.J."/>
            <person name="Srinivasan S."/>
            <person name="Lee S.-S."/>
        </authorList>
    </citation>
    <scope>NUCLEOTIDE SEQUENCE [LARGE SCALE GENOMIC DNA]</scope>
    <source>
        <strain evidence="2 3">MJ-SS3</strain>
    </source>
</reference>
<evidence type="ECO:0000313" key="2">
    <source>
        <dbReference type="EMBL" id="MDU8886240.1"/>
    </source>
</evidence>
<organism evidence="2 3">
    <name type="scientific">Gilvirhabdus luticola</name>
    <dbReference type="NCBI Taxonomy" id="3079858"/>
    <lineage>
        <taxon>Bacteria</taxon>
        <taxon>Pseudomonadati</taxon>
        <taxon>Bacteroidota</taxon>
        <taxon>Flavobacteriia</taxon>
        <taxon>Flavobacteriales</taxon>
        <taxon>Flavobacteriaceae</taxon>
        <taxon>Gilvirhabdus</taxon>
    </lineage>
</organism>
<accession>A0ABU3U760</accession>
<dbReference type="CDD" id="cd12956">
    <property type="entry name" value="CBM_SusE-F_like"/>
    <property type="match status" value="1"/>
</dbReference>
<feature type="transmembrane region" description="Helical" evidence="1">
    <location>
        <begin position="21"/>
        <end position="42"/>
    </location>
</feature>
<dbReference type="Gene3D" id="2.60.40.3620">
    <property type="match status" value="1"/>
</dbReference>
<gene>
    <name evidence="2" type="ORF">RXV94_08715</name>
</gene>
<dbReference type="InterPro" id="IPR045749">
    <property type="entry name" value="DUF6090"/>
</dbReference>
<comment type="caution">
    <text evidence="2">The sequence shown here is derived from an EMBL/GenBank/DDBJ whole genome shotgun (WGS) entry which is preliminary data.</text>
</comment>
<keyword evidence="3" id="KW-1185">Reference proteome</keyword>
<keyword evidence="1" id="KW-1133">Transmembrane helix</keyword>
<keyword evidence="1" id="KW-0812">Transmembrane</keyword>
<protein>
    <submittedName>
        <fullName evidence="2">DUF6090 family protein</fullName>
    </submittedName>
</protein>
<keyword evidence="1" id="KW-0472">Membrane</keyword>
<name>A0ABU3U760_9FLAO</name>
<proteinExistence type="predicted"/>
<evidence type="ECO:0000256" key="1">
    <source>
        <dbReference type="SAM" id="Phobius"/>
    </source>
</evidence>
<dbReference type="Pfam" id="PF19578">
    <property type="entry name" value="DUF6090"/>
    <property type="match status" value="1"/>
</dbReference>
<evidence type="ECO:0000313" key="3">
    <source>
        <dbReference type="Proteomes" id="UP001268651"/>
    </source>
</evidence>
<sequence length="354" mass="41035">MIKFFRKIRQNLLKENRFSKYLIYALGEIVLVVIGILIALSLNNRNEQRKNHENFLLELDIAFNRALLLSAQIPSFINNENREILWIDSLLAHPESFKLEALPVILHRLNSYSLPSLDELIHLKIKDEVYNKNDLEQQLLINDINLFINGFSSNEKTINKYWGNDNAFGDKLTEWGIPRITAADYTIDDIDISYENHSPYTSHHYDIIKDKLDDQDFYDALIMLRSSKRSLVGLINQISNRITAFQERLSQYYPDVGSKVLSLGIIGSSLPEGWEQSVPLKYDDELTQWTRTLELKEGEVKFRANNNWVRNWGGNGFPKGTLTNYGANITVEPGVYLVKVDLIENTYKFQKLEE</sequence>
<dbReference type="Proteomes" id="UP001268651">
    <property type="component" value="Unassembled WGS sequence"/>
</dbReference>
<dbReference type="EMBL" id="JAWHTF010000004">
    <property type="protein sequence ID" value="MDU8886240.1"/>
    <property type="molecule type" value="Genomic_DNA"/>
</dbReference>